<evidence type="ECO:0008006" key="3">
    <source>
        <dbReference type="Google" id="ProtNLM"/>
    </source>
</evidence>
<dbReference type="RefSeq" id="WP_203380631.1">
    <property type="nucleotide sequence ID" value="NZ_JAENHP010000015.1"/>
</dbReference>
<dbReference type="EMBL" id="JAENHP010000015">
    <property type="protein sequence ID" value="MBM2620654.1"/>
    <property type="molecule type" value="Genomic_DNA"/>
</dbReference>
<accession>A0ABS2ALB3</accession>
<keyword evidence="2" id="KW-1185">Reference proteome</keyword>
<evidence type="ECO:0000313" key="1">
    <source>
        <dbReference type="EMBL" id="MBM2620654.1"/>
    </source>
</evidence>
<dbReference type="Proteomes" id="UP000632138">
    <property type="component" value="Unassembled WGS sequence"/>
</dbReference>
<comment type="caution">
    <text evidence="1">The sequence shown here is derived from an EMBL/GenBank/DDBJ whole genome shotgun (WGS) entry which is preliminary data.</text>
</comment>
<evidence type="ECO:0000313" key="2">
    <source>
        <dbReference type="Proteomes" id="UP000632138"/>
    </source>
</evidence>
<proteinExistence type="predicted"/>
<name>A0ABS2ALB3_9ACTN</name>
<protein>
    <recommendedName>
        <fullName evidence="3">HEAT repeat domain-containing protein</fullName>
    </recommendedName>
</protein>
<gene>
    <name evidence="1" type="ORF">JIG36_34655</name>
</gene>
<organism evidence="1 2">
    <name type="scientific">Paractinoplanes ovalisporus</name>
    <dbReference type="NCBI Taxonomy" id="2810368"/>
    <lineage>
        <taxon>Bacteria</taxon>
        <taxon>Bacillati</taxon>
        <taxon>Actinomycetota</taxon>
        <taxon>Actinomycetes</taxon>
        <taxon>Micromonosporales</taxon>
        <taxon>Micromonosporaceae</taxon>
        <taxon>Paractinoplanes</taxon>
    </lineage>
</organism>
<sequence>MPQHRSLLESLRSDPALAVRLLANVAVLSRGEGKGAEEAAWNAAIRADLEADVPGAGRGRTGGERWALALTRLDREEDCYAWVHRLTDPAESPRVQVRLEGVRMAVEAMRTWRAAPGRLTPVLTGLREEGAALRAVAASLTASRLAVEALAERLDDPELGPVAATALGCVGDHRAFPYLVRSMLVRDEPRLGEAFRALARAGADPRAPVAAARELLAARPDSPPGLAMRVLAAFGPAAAPAVPELIATVRAAGNDTPASTFRILGRIGPAAADAVPLLRQHPSPHAVLALLRITSDRTVADRYLAGRPEDRRRDRLAPALLTWISENGGLTVRQHRQLRNLFRTPGFGQVDTAGALWRHEGPAAAAEVVEALSEYLFDDLLGPRALRVLGAMGVHARPVLDRLDGFIGRRRRGGFHIGDYDAEMRADEMMLAATIAARNQIAGPGEQSPPPTALNQG</sequence>
<reference evidence="1 2" key="1">
    <citation type="submission" date="2021-01" db="EMBL/GenBank/DDBJ databases">
        <title>Actinoplanes sp. nov. LDG1-06 isolated from lichen.</title>
        <authorList>
            <person name="Saeng-In P."/>
            <person name="Phongsopitanun W."/>
            <person name="Kanchanasin P."/>
            <person name="Yuki M."/>
            <person name="Kudo T."/>
            <person name="Ohkuma M."/>
            <person name="Tanasupawat S."/>
        </authorList>
    </citation>
    <scope>NUCLEOTIDE SEQUENCE [LARGE SCALE GENOMIC DNA]</scope>
    <source>
        <strain evidence="1 2">LDG1-06</strain>
    </source>
</reference>